<gene>
    <name evidence="2" type="ORF">GGQ83_003018</name>
</gene>
<evidence type="ECO:0000313" key="2">
    <source>
        <dbReference type="EMBL" id="MBB3899566.1"/>
    </source>
</evidence>
<dbReference type="RefSeq" id="WP_184385425.1">
    <property type="nucleotide sequence ID" value="NZ_JACIDJ010000005.1"/>
</dbReference>
<reference evidence="2 3" key="1">
    <citation type="submission" date="2020-08" db="EMBL/GenBank/DDBJ databases">
        <title>Genomic Encyclopedia of Type Strains, Phase IV (KMG-IV): sequencing the most valuable type-strain genomes for metagenomic binning, comparative biology and taxonomic classification.</title>
        <authorList>
            <person name="Goeker M."/>
        </authorList>
    </citation>
    <scope>NUCLEOTIDE SEQUENCE [LARGE SCALE GENOMIC DNA]</scope>
    <source>
        <strain evidence="2 3">DSM 19979</strain>
    </source>
</reference>
<feature type="compositionally biased region" description="Polar residues" evidence="1">
    <location>
        <begin position="154"/>
        <end position="170"/>
    </location>
</feature>
<feature type="compositionally biased region" description="Basic residues" evidence="1">
    <location>
        <begin position="117"/>
        <end position="126"/>
    </location>
</feature>
<feature type="region of interest" description="Disordered" evidence="1">
    <location>
        <begin position="1"/>
        <end position="28"/>
    </location>
</feature>
<feature type="compositionally biased region" description="Basic and acidic residues" evidence="1">
    <location>
        <begin position="139"/>
        <end position="150"/>
    </location>
</feature>
<proteinExistence type="predicted"/>
<dbReference type="EMBL" id="JACIDJ010000005">
    <property type="protein sequence ID" value="MBB3899566.1"/>
    <property type="molecule type" value="Genomic_DNA"/>
</dbReference>
<dbReference type="AlphaFoldDB" id="A0A840AG97"/>
<sequence length="170" mass="19065">MGTRTEDRLLTGAERDAVRQSRHPDIQSLDRDAVLALARRLREYRDKARDIARDRRRSQRGKAEPRGAGPAPAEDGVLLKKQVFAAAMKRVNSRIAALQSGDKRAQTTEFLREALARKKAAPRHHPNPGATAREGMNPLDEKRQMTDVDPRQVGSVSQQVKNNQASRDTR</sequence>
<feature type="region of interest" description="Disordered" evidence="1">
    <location>
        <begin position="116"/>
        <end position="170"/>
    </location>
</feature>
<name>A0A840AG97_9PROT</name>
<feature type="region of interest" description="Disordered" evidence="1">
    <location>
        <begin position="46"/>
        <end position="77"/>
    </location>
</feature>
<protein>
    <submittedName>
        <fullName evidence="2">Uncharacterized protein</fullName>
    </submittedName>
</protein>
<accession>A0A840AG97</accession>
<comment type="caution">
    <text evidence="2">The sequence shown here is derived from an EMBL/GenBank/DDBJ whole genome shotgun (WGS) entry which is preliminary data.</text>
</comment>
<evidence type="ECO:0000256" key="1">
    <source>
        <dbReference type="SAM" id="MobiDB-lite"/>
    </source>
</evidence>
<keyword evidence="3" id="KW-1185">Reference proteome</keyword>
<organism evidence="2 3">
    <name type="scientific">Roseococcus suduntuyensis</name>
    <dbReference type="NCBI Taxonomy" id="455361"/>
    <lineage>
        <taxon>Bacteria</taxon>
        <taxon>Pseudomonadati</taxon>
        <taxon>Pseudomonadota</taxon>
        <taxon>Alphaproteobacteria</taxon>
        <taxon>Acetobacterales</taxon>
        <taxon>Roseomonadaceae</taxon>
        <taxon>Roseococcus</taxon>
    </lineage>
</organism>
<evidence type="ECO:0000313" key="3">
    <source>
        <dbReference type="Proteomes" id="UP000553193"/>
    </source>
</evidence>
<dbReference type="Proteomes" id="UP000553193">
    <property type="component" value="Unassembled WGS sequence"/>
</dbReference>